<evidence type="ECO:0000313" key="2">
    <source>
        <dbReference type="Proteomes" id="UP000754226"/>
    </source>
</evidence>
<protein>
    <submittedName>
        <fullName evidence="1">NusG domain II-containing protein</fullName>
    </submittedName>
</protein>
<organism evidence="1 2">
    <name type="scientific">Acidaminococcus intestini</name>
    <dbReference type="NCBI Taxonomy" id="187327"/>
    <lineage>
        <taxon>Bacteria</taxon>
        <taxon>Bacillati</taxon>
        <taxon>Bacillota</taxon>
        <taxon>Negativicutes</taxon>
        <taxon>Acidaminococcales</taxon>
        <taxon>Acidaminococcaceae</taxon>
        <taxon>Acidaminococcus</taxon>
    </lineage>
</organism>
<dbReference type="Gene3D" id="2.60.320.10">
    <property type="entry name" value="N-utilization substance G protein NusG, insert domain"/>
    <property type="match status" value="1"/>
</dbReference>
<reference evidence="1" key="1">
    <citation type="submission" date="2021-02" db="EMBL/GenBank/DDBJ databases">
        <title>Infant gut strain persistence is associated with maternal origin, phylogeny, and functional potential including surface adhesion and iron acquisition.</title>
        <authorList>
            <person name="Lou Y.C."/>
        </authorList>
    </citation>
    <scope>NUCLEOTIDE SEQUENCE</scope>
    <source>
        <strain evidence="1">L3_106_000M1_dasL3_106_000M1_concoct_15</strain>
    </source>
</reference>
<sequence length="125" mass="13886">MRKNDGRLIAVMALAAVLSFLFINMAQKGSHKELVIQKDRAVIKRVDLGKVTADTKLTIDVDDGQMIIVYNKEGAWVESSPCPDKICIKEGRIQKPGETIACVPEKVLLTLQSTAKEREHDAILR</sequence>
<dbReference type="Pfam" id="PF07009">
    <property type="entry name" value="NusG_II"/>
    <property type="match status" value="1"/>
</dbReference>
<dbReference type="EMBL" id="JAGZCZ010000003">
    <property type="protein sequence ID" value="MBS5519273.1"/>
    <property type="molecule type" value="Genomic_DNA"/>
</dbReference>
<gene>
    <name evidence="1" type="ORF">KHX13_02910</name>
</gene>
<dbReference type="CDD" id="cd09846">
    <property type="entry name" value="DUF1312"/>
    <property type="match status" value="1"/>
</dbReference>
<dbReference type="Proteomes" id="UP000754226">
    <property type="component" value="Unassembled WGS sequence"/>
</dbReference>
<dbReference type="AlphaFoldDB" id="A0A943ED97"/>
<evidence type="ECO:0000313" key="1">
    <source>
        <dbReference type="EMBL" id="MBS5519273.1"/>
    </source>
</evidence>
<proteinExistence type="predicted"/>
<accession>A0A943ED97</accession>
<comment type="caution">
    <text evidence="1">The sequence shown here is derived from an EMBL/GenBank/DDBJ whole genome shotgun (WGS) entry which is preliminary data.</text>
</comment>
<dbReference type="InterPro" id="IPR038690">
    <property type="entry name" value="NusG_2_sf"/>
</dbReference>
<name>A0A943ED97_9FIRM</name>